<sequence>MFTPRAILFNEHIRCIDVHHHYFPLDLDKENSNVNVGFKTPAENLPWFPEISMRAMDTMHIDFSILSFPAISNGCVSQENRAITRGRNEFAADVCRRYPHKFGFFTTLPFLDDIEGSIAEAIYGLDSLTAYGVSISSCYGVGPAAKYIGDECYYPIWAELNKRKAVVFLHGSQVPSSTPYPHPFLGIPITEVPNETFKAAAHLVVTGHRRKFPNVKIILAHLGGSAPFLATRAAVLSNYMGCTLTPEEILTDFKSFYYETALSASELTLTAMKTFAQEDRILFGTDFPAVSKDTVSCFTKNIEKYYENDNKRLESIMGGNAKMMFLASIGAE</sequence>
<gene>
    <name evidence="5" type="ORF">BDN70DRAFT_628709</name>
</gene>
<name>A0A9P6CYH8_9AGAR</name>
<dbReference type="PANTHER" id="PTHR21240">
    <property type="entry name" value="2-AMINO-3-CARBOXYLMUCONATE-6-SEMIALDEHYDE DECARBOXYLASE"/>
    <property type="match status" value="1"/>
</dbReference>
<evidence type="ECO:0000313" key="6">
    <source>
        <dbReference type="Proteomes" id="UP000807469"/>
    </source>
</evidence>
<dbReference type="Proteomes" id="UP000807469">
    <property type="component" value="Unassembled WGS sequence"/>
</dbReference>
<evidence type="ECO:0000313" key="5">
    <source>
        <dbReference type="EMBL" id="KAF9485286.1"/>
    </source>
</evidence>
<evidence type="ECO:0000256" key="1">
    <source>
        <dbReference type="ARBA" id="ARBA00022793"/>
    </source>
</evidence>
<organism evidence="5 6">
    <name type="scientific">Pholiota conissans</name>
    <dbReference type="NCBI Taxonomy" id="109636"/>
    <lineage>
        <taxon>Eukaryota</taxon>
        <taxon>Fungi</taxon>
        <taxon>Dikarya</taxon>
        <taxon>Basidiomycota</taxon>
        <taxon>Agaricomycotina</taxon>
        <taxon>Agaricomycetes</taxon>
        <taxon>Agaricomycetidae</taxon>
        <taxon>Agaricales</taxon>
        <taxon>Agaricineae</taxon>
        <taxon>Strophariaceae</taxon>
        <taxon>Pholiota</taxon>
    </lineage>
</organism>
<keyword evidence="6" id="KW-1185">Reference proteome</keyword>
<evidence type="ECO:0000256" key="2">
    <source>
        <dbReference type="ARBA" id="ARBA00023239"/>
    </source>
</evidence>
<dbReference type="EMBL" id="MU155136">
    <property type="protein sequence ID" value="KAF9485286.1"/>
    <property type="molecule type" value="Genomic_DNA"/>
</dbReference>
<proteinExistence type="inferred from homology"/>
<comment type="similarity">
    <text evidence="3">Belongs to the metallo-dependent hydrolases superfamily.</text>
</comment>
<evidence type="ECO:0000256" key="3">
    <source>
        <dbReference type="RuleBase" id="RU366045"/>
    </source>
</evidence>
<dbReference type="SUPFAM" id="SSF51556">
    <property type="entry name" value="Metallo-dependent hydrolases"/>
    <property type="match status" value="1"/>
</dbReference>
<dbReference type="GO" id="GO:0005737">
    <property type="term" value="C:cytoplasm"/>
    <property type="evidence" value="ECO:0007669"/>
    <property type="project" value="TreeGrafter"/>
</dbReference>
<accession>A0A9P6CYH8</accession>
<dbReference type="InterPro" id="IPR032465">
    <property type="entry name" value="ACMSD"/>
</dbReference>
<feature type="domain" description="Amidohydrolase-related" evidence="4">
    <location>
        <begin position="16"/>
        <end position="325"/>
    </location>
</feature>
<comment type="caution">
    <text evidence="5">The sequence shown here is derived from an EMBL/GenBank/DDBJ whole genome shotgun (WGS) entry which is preliminary data.</text>
</comment>
<dbReference type="InterPro" id="IPR006680">
    <property type="entry name" value="Amidohydro-rel"/>
</dbReference>
<dbReference type="GO" id="GO:0016831">
    <property type="term" value="F:carboxy-lyase activity"/>
    <property type="evidence" value="ECO:0007669"/>
    <property type="project" value="UniProtKB-KW"/>
</dbReference>
<reference evidence="5" key="1">
    <citation type="submission" date="2020-11" db="EMBL/GenBank/DDBJ databases">
        <authorList>
            <consortium name="DOE Joint Genome Institute"/>
            <person name="Ahrendt S."/>
            <person name="Riley R."/>
            <person name="Andreopoulos W."/>
            <person name="Labutti K."/>
            <person name="Pangilinan J."/>
            <person name="Ruiz-Duenas F.J."/>
            <person name="Barrasa J.M."/>
            <person name="Sanchez-Garcia M."/>
            <person name="Camarero S."/>
            <person name="Miyauchi S."/>
            <person name="Serrano A."/>
            <person name="Linde D."/>
            <person name="Babiker R."/>
            <person name="Drula E."/>
            <person name="Ayuso-Fernandez I."/>
            <person name="Pacheco R."/>
            <person name="Padilla G."/>
            <person name="Ferreira P."/>
            <person name="Barriuso J."/>
            <person name="Kellner H."/>
            <person name="Castanera R."/>
            <person name="Alfaro M."/>
            <person name="Ramirez L."/>
            <person name="Pisabarro A.G."/>
            <person name="Kuo A."/>
            <person name="Tritt A."/>
            <person name="Lipzen A."/>
            <person name="He G."/>
            <person name="Yan M."/>
            <person name="Ng V."/>
            <person name="Cullen D."/>
            <person name="Martin F."/>
            <person name="Rosso M.-N."/>
            <person name="Henrissat B."/>
            <person name="Hibbett D."/>
            <person name="Martinez A.T."/>
            <person name="Grigoriev I.V."/>
        </authorList>
    </citation>
    <scope>NUCLEOTIDE SEQUENCE</scope>
    <source>
        <strain evidence="5">CIRM-BRFM 674</strain>
    </source>
</reference>
<evidence type="ECO:0000259" key="4">
    <source>
        <dbReference type="Pfam" id="PF04909"/>
    </source>
</evidence>
<dbReference type="PANTHER" id="PTHR21240:SF28">
    <property type="entry name" value="ISO-OROTATE DECARBOXYLASE (EUROFUNG)"/>
    <property type="match status" value="1"/>
</dbReference>
<dbReference type="Gene3D" id="3.20.20.140">
    <property type="entry name" value="Metal-dependent hydrolases"/>
    <property type="match status" value="1"/>
</dbReference>
<keyword evidence="2 3" id="KW-0456">Lyase</keyword>
<dbReference type="InterPro" id="IPR032466">
    <property type="entry name" value="Metal_Hydrolase"/>
</dbReference>
<dbReference type="Pfam" id="PF04909">
    <property type="entry name" value="Amidohydro_2"/>
    <property type="match status" value="1"/>
</dbReference>
<dbReference type="GO" id="GO:0016787">
    <property type="term" value="F:hydrolase activity"/>
    <property type="evidence" value="ECO:0007669"/>
    <property type="project" value="InterPro"/>
</dbReference>
<protein>
    <submittedName>
        <fullName evidence="5">Amidohydrolase 2</fullName>
    </submittedName>
</protein>
<keyword evidence="1 3" id="KW-0210">Decarboxylase</keyword>
<dbReference type="AlphaFoldDB" id="A0A9P6CYH8"/>
<dbReference type="GO" id="GO:0019748">
    <property type="term" value="P:secondary metabolic process"/>
    <property type="evidence" value="ECO:0007669"/>
    <property type="project" value="TreeGrafter"/>
</dbReference>
<dbReference type="OrthoDB" id="2832284at2759"/>